<dbReference type="AlphaFoldDB" id="A0A221MGW7"/>
<dbReference type="SMART" id="SM00345">
    <property type="entry name" value="HTH_GNTR"/>
    <property type="match status" value="1"/>
</dbReference>
<dbReference type="InterPro" id="IPR036388">
    <property type="entry name" value="WH-like_DNA-bd_sf"/>
</dbReference>
<dbReference type="InterPro" id="IPR000524">
    <property type="entry name" value="Tscrpt_reg_HTH_GntR"/>
</dbReference>
<evidence type="ECO:0000259" key="4">
    <source>
        <dbReference type="PROSITE" id="PS50949"/>
    </source>
</evidence>
<keyword evidence="6" id="KW-1185">Reference proteome</keyword>
<dbReference type="RefSeq" id="WP_089533880.1">
    <property type="nucleotide sequence ID" value="NZ_CP022437.1"/>
</dbReference>
<keyword evidence="1" id="KW-0805">Transcription regulation</keyword>
<dbReference type="Pfam" id="PF00392">
    <property type="entry name" value="GntR"/>
    <property type="match status" value="1"/>
</dbReference>
<evidence type="ECO:0000256" key="2">
    <source>
        <dbReference type="ARBA" id="ARBA00023125"/>
    </source>
</evidence>
<dbReference type="InterPro" id="IPR036390">
    <property type="entry name" value="WH_DNA-bd_sf"/>
</dbReference>
<dbReference type="GO" id="GO:0003677">
    <property type="term" value="F:DNA binding"/>
    <property type="evidence" value="ECO:0007669"/>
    <property type="project" value="UniProtKB-KW"/>
</dbReference>
<reference evidence="5 6" key="1">
    <citation type="journal article" date="2003" name="Int. J. Syst. Evol. Microbiol.">
        <title>Virgibacillus carmonensis sp. nov., Virgibacillus necropolis sp. nov. and Virgibacillus picturae sp. nov., three novel species isolated from deteriorated mural paintings, transfer of the species of the genus salibacillus to Virgibacillus, as Virgibacillus marismortui comb. nov. and Virgibacillus salexigens comb. nov., and emended description of the genus Virgibacillus.</title>
        <authorList>
            <person name="Heyrman J."/>
            <person name="Logan N.A."/>
            <person name="Busse H.J."/>
            <person name="Balcaen A."/>
            <person name="Lebbe L."/>
            <person name="Rodriguez-Diaz M."/>
            <person name="Swings J."/>
            <person name="De Vos P."/>
        </authorList>
    </citation>
    <scope>NUCLEOTIDE SEQUENCE [LARGE SCALE GENOMIC DNA]</scope>
    <source>
        <strain evidence="5 6">LMG 19488</strain>
    </source>
</reference>
<accession>A0A221MGW7</accession>
<name>A0A221MGW7_9BACI</name>
<dbReference type="CDD" id="cd07377">
    <property type="entry name" value="WHTH_GntR"/>
    <property type="match status" value="1"/>
</dbReference>
<dbReference type="PROSITE" id="PS50949">
    <property type="entry name" value="HTH_GNTR"/>
    <property type="match status" value="1"/>
</dbReference>
<evidence type="ECO:0000313" key="5">
    <source>
        <dbReference type="EMBL" id="ASN06885.1"/>
    </source>
</evidence>
<dbReference type="SUPFAM" id="SSF46785">
    <property type="entry name" value="Winged helix' DNA-binding domain"/>
    <property type="match status" value="1"/>
</dbReference>
<dbReference type="PANTHER" id="PTHR38445:SF10">
    <property type="entry name" value="GNTR-FAMILY TRANSCRIPTIONAL REGULATOR"/>
    <property type="match status" value="1"/>
</dbReference>
<sequence>MKNTLDENKPIFIQIKEQMEDSIINGNAKALERVPSTNEFANFYQINPATAAKGINELVAENILFKRRGVGMFVTENAKEILIEKRQKTFYENYMLPLKNEAKKLRINENDLMEMVKREGHADEN</sequence>
<dbReference type="Proteomes" id="UP000204391">
    <property type="component" value="Chromosome"/>
</dbReference>
<dbReference type="GO" id="GO:0003700">
    <property type="term" value="F:DNA-binding transcription factor activity"/>
    <property type="evidence" value="ECO:0007669"/>
    <property type="project" value="InterPro"/>
</dbReference>
<organism evidence="5 6">
    <name type="scientific">Virgibacillus necropolis</name>
    <dbReference type="NCBI Taxonomy" id="163877"/>
    <lineage>
        <taxon>Bacteria</taxon>
        <taxon>Bacillati</taxon>
        <taxon>Bacillota</taxon>
        <taxon>Bacilli</taxon>
        <taxon>Bacillales</taxon>
        <taxon>Bacillaceae</taxon>
        <taxon>Virgibacillus</taxon>
    </lineage>
</organism>
<proteinExistence type="predicted"/>
<keyword evidence="2" id="KW-0238">DNA-binding</keyword>
<gene>
    <name evidence="5" type="ORF">CFK40_18655</name>
</gene>
<dbReference type="KEGG" id="vne:CFK40_18655"/>
<dbReference type="OrthoDB" id="162505at2"/>
<feature type="domain" description="HTH gntR-type" evidence="4">
    <location>
        <begin position="9"/>
        <end position="77"/>
    </location>
</feature>
<evidence type="ECO:0000256" key="3">
    <source>
        <dbReference type="ARBA" id="ARBA00023163"/>
    </source>
</evidence>
<evidence type="ECO:0000313" key="6">
    <source>
        <dbReference type="Proteomes" id="UP000204391"/>
    </source>
</evidence>
<dbReference type="EMBL" id="CP022437">
    <property type="protein sequence ID" value="ASN06885.1"/>
    <property type="molecule type" value="Genomic_DNA"/>
</dbReference>
<dbReference type="Gene3D" id="1.10.10.10">
    <property type="entry name" value="Winged helix-like DNA-binding domain superfamily/Winged helix DNA-binding domain"/>
    <property type="match status" value="1"/>
</dbReference>
<protein>
    <submittedName>
        <fullName evidence="5">GntR family transcriptional regulator</fullName>
    </submittedName>
</protein>
<keyword evidence="3" id="KW-0804">Transcription</keyword>
<evidence type="ECO:0000256" key="1">
    <source>
        <dbReference type="ARBA" id="ARBA00023015"/>
    </source>
</evidence>
<dbReference type="PANTHER" id="PTHR38445">
    <property type="entry name" value="HTH-TYPE TRANSCRIPTIONAL REPRESSOR YTRA"/>
    <property type="match status" value="1"/>
</dbReference>